<name>A0A380JMG1_9STRE</name>
<sequence length="142" mass="16776">MSEEQYLPIRESLGYRNVKKALWSVFLVDLDEIEIREGKYENFGFILKYKTYEIIIWIASTEKNKQFEYGEGGRLIITVPNPKYPEDSFLDTIYFHNLLTNDVLSDIVRYSLGKDEKSIEQTFQILKDYLDSDEAKVLLKNE</sequence>
<proteinExistence type="predicted"/>
<evidence type="ECO:0000313" key="1">
    <source>
        <dbReference type="EMBL" id="SUN44831.1"/>
    </source>
</evidence>
<evidence type="ECO:0000313" key="2">
    <source>
        <dbReference type="Proteomes" id="UP000254461"/>
    </source>
</evidence>
<reference evidence="1 2" key="1">
    <citation type="submission" date="2018-06" db="EMBL/GenBank/DDBJ databases">
        <authorList>
            <consortium name="Pathogen Informatics"/>
            <person name="Doyle S."/>
        </authorList>
    </citation>
    <scope>NUCLEOTIDE SEQUENCE [LARGE SCALE GENOMIC DNA]</scope>
    <source>
        <strain evidence="1 2">NCTC12092</strain>
    </source>
</reference>
<accession>A0A380JMG1</accession>
<protein>
    <submittedName>
        <fullName evidence="1">Uncharacterized protein</fullName>
    </submittedName>
</protein>
<dbReference type="EMBL" id="UHFF01000002">
    <property type="protein sequence ID" value="SUN44831.1"/>
    <property type="molecule type" value="Genomic_DNA"/>
</dbReference>
<dbReference type="Proteomes" id="UP000254461">
    <property type="component" value="Unassembled WGS sequence"/>
</dbReference>
<dbReference type="RefSeq" id="WP_043038719.1">
    <property type="nucleotide sequence ID" value="NZ_UHFF01000002.1"/>
</dbReference>
<dbReference type="AlphaFoldDB" id="A0A380JMG1"/>
<gene>
    <name evidence="1" type="ORF">NCTC12092_00245</name>
</gene>
<organism evidence="1 2">
    <name type="scientific">Streptococcus equi subsp. equi</name>
    <dbReference type="NCBI Taxonomy" id="148942"/>
    <lineage>
        <taxon>Bacteria</taxon>
        <taxon>Bacillati</taxon>
        <taxon>Bacillota</taxon>
        <taxon>Bacilli</taxon>
        <taxon>Lactobacillales</taxon>
        <taxon>Streptococcaceae</taxon>
        <taxon>Streptococcus</taxon>
    </lineage>
</organism>